<sequence>MFYTWSSRASSYSNPTRNNMGINAKPHVCRFTAALFDGEALTAAARHVGVRSGLTDHRETASDLQHSEREIYIFMLHSPAGKMLITHTAHLNIVVVLSAP</sequence>
<protein>
    <submittedName>
        <fullName evidence="1">Uncharacterized protein</fullName>
    </submittedName>
</protein>
<evidence type="ECO:0000313" key="1">
    <source>
        <dbReference type="EMBL" id="ROL50536.1"/>
    </source>
</evidence>
<keyword evidence="2" id="KW-1185">Reference proteome</keyword>
<name>A0A3N0YWF4_ANAGA</name>
<reference evidence="1 2" key="1">
    <citation type="submission" date="2018-10" db="EMBL/GenBank/DDBJ databases">
        <title>Genome assembly for a Yunnan-Guizhou Plateau 3E fish, Anabarilius grahami (Regan), and its evolutionary and genetic applications.</title>
        <authorList>
            <person name="Jiang W."/>
        </authorList>
    </citation>
    <scope>NUCLEOTIDE SEQUENCE [LARGE SCALE GENOMIC DNA]</scope>
    <source>
        <strain evidence="1">AG-KIZ</strain>
        <tissue evidence="1">Muscle</tissue>
    </source>
</reference>
<dbReference type="AlphaFoldDB" id="A0A3N0YWF4"/>
<dbReference type="EMBL" id="RJVU01020146">
    <property type="protein sequence ID" value="ROL50536.1"/>
    <property type="molecule type" value="Genomic_DNA"/>
</dbReference>
<proteinExistence type="predicted"/>
<organism evidence="1 2">
    <name type="scientific">Anabarilius grahami</name>
    <name type="common">Kanglang fish</name>
    <name type="synonym">Barilius grahami</name>
    <dbReference type="NCBI Taxonomy" id="495550"/>
    <lineage>
        <taxon>Eukaryota</taxon>
        <taxon>Metazoa</taxon>
        <taxon>Chordata</taxon>
        <taxon>Craniata</taxon>
        <taxon>Vertebrata</taxon>
        <taxon>Euteleostomi</taxon>
        <taxon>Actinopterygii</taxon>
        <taxon>Neopterygii</taxon>
        <taxon>Teleostei</taxon>
        <taxon>Ostariophysi</taxon>
        <taxon>Cypriniformes</taxon>
        <taxon>Xenocyprididae</taxon>
        <taxon>Xenocypridinae</taxon>
        <taxon>Xenocypridinae incertae sedis</taxon>
        <taxon>Anabarilius</taxon>
    </lineage>
</organism>
<dbReference type="Proteomes" id="UP000281406">
    <property type="component" value="Unassembled WGS sequence"/>
</dbReference>
<gene>
    <name evidence="1" type="ORF">DPX16_2835</name>
</gene>
<comment type="caution">
    <text evidence="1">The sequence shown here is derived from an EMBL/GenBank/DDBJ whole genome shotgun (WGS) entry which is preliminary data.</text>
</comment>
<accession>A0A3N0YWF4</accession>
<evidence type="ECO:0000313" key="2">
    <source>
        <dbReference type="Proteomes" id="UP000281406"/>
    </source>
</evidence>